<feature type="compositionally biased region" description="Polar residues" evidence="1">
    <location>
        <begin position="291"/>
        <end position="311"/>
    </location>
</feature>
<name>A0AAV1EUU6_XYRNO</name>
<feature type="signal peptide" evidence="2">
    <location>
        <begin position="1"/>
        <end position="16"/>
    </location>
</feature>
<keyword evidence="2" id="KW-0732">Signal</keyword>
<dbReference type="AlphaFoldDB" id="A0AAV1EUU6"/>
<keyword evidence="4" id="KW-1185">Reference proteome</keyword>
<feature type="region of interest" description="Disordered" evidence="1">
    <location>
        <begin position="148"/>
        <end position="189"/>
    </location>
</feature>
<feature type="compositionally biased region" description="Polar residues" evidence="1">
    <location>
        <begin position="148"/>
        <end position="159"/>
    </location>
</feature>
<dbReference type="EMBL" id="OY660866">
    <property type="protein sequence ID" value="CAJ1052292.1"/>
    <property type="molecule type" value="Genomic_DNA"/>
</dbReference>
<feature type="chain" id="PRO_5043314733" evidence="2">
    <location>
        <begin position="17"/>
        <end position="311"/>
    </location>
</feature>
<proteinExistence type="predicted"/>
<feature type="compositionally biased region" description="Low complexity" evidence="1">
    <location>
        <begin position="160"/>
        <end position="189"/>
    </location>
</feature>
<feature type="region of interest" description="Disordered" evidence="1">
    <location>
        <begin position="283"/>
        <end position="311"/>
    </location>
</feature>
<reference evidence="3" key="1">
    <citation type="submission" date="2023-08" db="EMBL/GenBank/DDBJ databases">
        <authorList>
            <person name="Alioto T."/>
            <person name="Alioto T."/>
            <person name="Gomez Garrido J."/>
        </authorList>
    </citation>
    <scope>NUCLEOTIDE SEQUENCE</scope>
</reference>
<gene>
    <name evidence="3" type="ORF">XNOV1_A009276</name>
</gene>
<protein>
    <submittedName>
        <fullName evidence="3">DNA translocase FtsK-like</fullName>
    </submittedName>
</protein>
<evidence type="ECO:0000256" key="1">
    <source>
        <dbReference type="SAM" id="MobiDB-lite"/>
    </source>
</evidence>
<dbReference type="Proteomes" id="UP001178508">
    <property type="component" value="Chromosome 3"/>
</dbReference>
<evidence type="ECO:0000256" key="2">
    <source>
        <dbReference type="SAM" id="SignalP"/>
    </source>
</evidence>
<feature type="compositionally biased region" description="Polar residues" evidence="1">
    <location>
        <begin position="31"/>
        <end position="56"/>
    </location>
</feature>
<accession>A0AAV1EUU6</accession>
<feature type="region of interest" description="Disordered" evidence="1">
    <location>
        <begin position="25"/>
        <end position="74"/>
    </location>
</feature>
<evidence type="ECO:0000313" key="3">
    <source>
        <dbReference type="EMBL" id="CAJ1052292.1"/>
    </source>
</evidence>
<evidence type="ECO:0000313" key="4">
    <source>
        <dbReference type="Proteomes" id="UP001178508"/>
    </source>
</evidence>
<sequence length="311" mass="32569">MFIILLLSCLTIIGSAVPVLPSDPPLEVSQGGPTEAQTAQPLKVTNQKPDASQTPAPQVEQPPPGISQQPGFQAQGGVQFLPPAQFYTWYPLGGSPMFIPLQPSIGGSTMNQPSVPQQPLLFSPYSYFPFFSSPYMNQMFSPHGWNMPPQNLANQPQNSPALPAETPAAAAAVQPVGNAPQPVQQQQQQQQNSQVVYMLQQSMNLPVGSLSSEELEMAANTGQLGVYLTSVLTSPPAGAVQPVNQAAGLKNPEQQSLVPTVGTSSAGAAVTQSLQPHAEVIPAGLEGPTKSAGTVQTPVQAEVQPTQANPV</sequence>
<organism evidence="3 4">
    <name type="scientific">Xyrichtys novacula</name>
    <name type="common">Pearly razorfish</name>
    <name type="synonym">Hemipteronotus novacula</name>
    <dbReference type="NCBI Taxonomy" id="13765"/>
    <lineage>
        <taxon>Eukaryota</taxon>
        <taxon>Metazoa</taxon>
        <taxon>Chordata</taxon>
        <taxon>Craniata</taxon>
        <taxon>Vertebrata</taxon>
        <taxon>Euteleostomi</taxon>
        <taxon>Actinopterygii</taxon>
        <taxon>Neopterygii</taxon>
        <taxon>Teleostei</taxon>
        <taxon>Neoteleostei</taxon>
        <taxon>Acanthomorphata</taxon>
        <taxon>Eupercaria</taxon>
        <taxon>Labriformes</taxon>
        <taxon>Labridae</taxon>
        <taxon>Xyrichtys</taxon>
    </lineage>
</organism>